<dbReference type="PANTHER" id="PTHR10039:SF15">
    <property type="entry name" value="NACHT DOMAIN-CONTAINING PROTEIN"/>
    <property type="match status" value="1"/>
</dbReference>
<protein>
    <recommendedName>
        <fullName evidence="2">C2 domain-containing protein</fullName>
    </recommendedName>
</protein>
<dbReference type="InterPro" id="IPR035892">
    <property type="entry name" value="C2_domain_sf"/>
</dbReference>
<evidence type="ECO:0000313" key="3">
    <source>
        <dbReference type="EMBL" id="KAJ7721986.1"/>
    </source>
</evidence>
<reference evidence="3" key="1">
    <citation type="submission" date="2023-03" db="EMBL/GenBank/DDBJ databases">
        <title>Massive genome expansion in bonnet fungi (Mycena s.s.) driven by repeated elements and novel gene families across ecological guilds.</title>
        <authorList>
            <consortium name="Lawrence Berkeley National Laboratory"/>
            <person name="Harder C.B."/>
            <person name="Miyauchi S."/>
            <person name="Viragh M."/>
            <person name="Kuo A."/>
            <person name="Thoen E."/>
            <person name="Andreopoulos B."/>
            <person name="Lu D."/>
            <person name="Skrede I."/>
            <person name="Drula E."/>
            <person name="Henrissat B."/>
            <person name="Morin E."/>
            <person name="Kohler A."/>
            <person name="Barry K."/>
            <person name="LaButti K."/>
            <person name="Morin E."/>
            <person name="Salamov A."/>
            <person name="Lipzen A."/>
            <person name="Mereny Z."/>
            <person name="Hegedus B."/>
            <person name="Baldrian P."/>
            <person name="Stursova M."/>
            <person name="Weitz H."/>
            <person name="Taylor A."/>
            <person name="Grigoriev I.V."/>
            <person name="Nagy L.G."/>
            <person name="Martin F."/>
            <person name="Kauserud H."/>
        </authorList>
    </citation>
    <scope>NUCLEOTIDE SEQUENCE</scope>
    <source>
        <strain evidence="3">CBHHK182m</strain>
    </source>
</reference>
<dbReference type="Gene3D" id="3.40.50.300">
    <property type="entry name" value="P-loop containing nucleotide triphosphate hydrolases"/>
    <property type="match status" value="1"/>
</dbReference>
<gene>
    <name evidence="3" type="ORF">B0H16DRAFT_1699419</name>
</gene>
<name>A0AAD7MLR2_9AGAR</name>
<keyword evidence="1" id="KW-0677">Repeat</keyword>
<dbReference type="Gene3D" id="2.60.40.150">
    <property type="entry name" value="C2 domain"/>
    <property type="match status" value="1"/>
</dbReference>
<feature type="non-terminal residue" evidence="3">
    <location>
        <position position="1"/>
    </location>
</feature>
<comment type="caution">
    <text evidence="3">The sequence shown here is derived from an EMBL/GenBank/DDBJ whole genome shotgun (WGS) entry which is preliminary data.</text>
</comment>
<dbReference type="EMBL" id="JARKIB010000224">
    <property type="protein sequence ID" value="KAJ7721986.1"/>
    <property type="molecule type" value="Genomic_DNA"/>
</dbReference>
<dbReference type="PROSITE" id="PS50004">
    <property type="entry name" value="C2"/>
    <property type="match status" value="1"/>
</dbReference>
<dbReference type="InterPro" id="IPR000008">
    <property type="entry name" value="C2_dom"/>
</dbReference>
<evidence type="ECO:0000313" key="4">
    <source>
        <dbReference type="Proteomes" id="UP001215598"/>
    </source>
</evidence>
<sequence length="835" mass="92285">MPFDYSLLVQSADGISWNPGPLHRKNPKFYVAICVDGTQIHRTHSVKGDPGPKWDRTFMISSDSASASISLRLFHDSLVGDTFLGAANIDMATLADLCGAENESKVVNLDLIGVQAKLHQRSVGNLTVRLMKPREGAALAINKIQTGAEATGPGVSITAFGAGRDAVEAGGGILVQVTPISSTIASALESVTSRLEIIVKIGDQIATIHPYANIAWKVLTAVYKTVKQQQDTDEKLLELIDTMNEVYSFVGDVDFLVEKIRSVEEKTLTIVKQTVECALFIQEYTARGFTSRAIRSTWNDAEKNIDKLSTTMRDMKRSFEGDLTVQCLFLSAKVLNVVKHLDESDMLRKLNPVDMNATSRTLCSVGTRRQILDNIIEWATVPSDSGNVLWLSGVAGSGKSTISTTISESLRGLERLGAFLFFDRNDRARSHPDAVIRTIAYWLALSNPHIGSAVSAAIRRDPAVVNAPLQTQFKCLLLNPLQLAEQHIQGPLIVILDALDECGDPDSRLPLLSLLSEELPKLPHFLRVFVTSRRDSDITNHFGTCFEQRFLDTGASSSEDVEAFVRQELTRIPGLPLPEEKNIKALVELSGGLFIWASTAMKYLKSYRPKDRLRVLLTQDSSSDVNLDTLYSVALRDSAAWKTDKDFAQDAHSVLVCVVLGRVPMTDTTIDMILSFEEGTSANILAHLGCVVQWSQGGEARTLHASFADYLIDTTRSGTEPWSIDPETDHHLLAQGCLQILNSQLKFNICSLEDSHCLNADIPDLHRRVASNIPPHLDYSSRFWFNHVRNGPSDTTVLNRMRQFLYENLLYWLEVLSLLGHIPIATEGLRTGIEY</sequence>
<proteinExistence type="predicted"/>
<dbReference type="InterPro" id="IPR056884">
    <property type="entry name" value="NPHP3-like_N"/>
</dbReference>
<feature type="domain" description="C2" evidence="2">
    <location>
        <begin position="1"/>
        <end position="107"/>
    </location>
</feature>
<accession>A0AAD7MLR2</accession>
<evidence type="ECO:0000259" key="2">
    <source>
        <dbReference type="PROSITE" id="PS50004"/>
    </source>
</evidence>
<dbReference type="Pfam" id="PF00168">
    <property type="entry name" value="C2"/>
    <property type="match status" value="1"/>
</dbReference>
<dbReference type="AlphaFoldDB" id="A0AAD7MLR2"/>
<dbReference type="InterPro" id="IPR027417">
    <property type="entry name" value="P-loop_NTPase"/>
</dbReference>
<dbReference type="SUPFAM" id="SSF52540">
    <property type="entry name" value="P-loop containing nucleoside triphosphate hydrolases"/>
    <property type="match status" value="1"/>
</dbReference>
<dbReference type="SUPFAM" id="SSF49562">
    <property type="entry name" value="C2 domain (Calcium/lipid-binding domain, CaLB)"/>
    <property type="match status" value="1"/>
</dbReference>
<evidence type="ECO:0000256" key="1">
    <source>
        <dbReference type="ARBA" id="ARBA00022737"/>
    </source>
</evidence>
<dbReference type="Pfam" id="PF24883">
    <property type="entry name" value="NPHP3_N"/>
    <property type="match status" value="1"/>
</dbReference>
<keyword evidence="4" id="KW-1185">Reference proteome</keyword>
<dbReference type="PANTHER" id="PTHR10039">
    <property type="entry name" value="AMELOGENIN"/>
    <property type="match status" value="1"/>
</dbReference>
<organism evidence="3 4">
    <name type="scientific">Mycena metata</name>
    <dbReference type="NCBI Taxonomy" id="1033252"/>
    <lineage>
        <taxon>Eukaryota</taxon>
        <taxon>Fungi</taxon>
        <taxon>Dikarya</taxon>
        <taxon>Basidiomycota</taxon>
        <taxon>Agaricomycotina</taxon>
        <taxon>Agaricomycetes</taxon>
        <taxon>Agaricomycetidae</taxon>
        <taxon>Agaricales</taxon>
        <taxon>Marasmiineae</taxon>
        <taxon>Mycenaceae</taxon>
        <taxon>Mycena</taxon>
    </lineage>
</organism>
<dbReference type="Proteomes" id="UP001215598">
    <property type="component" value="Unassembled WGS sequence"/>
</dbReference>